<comment type="caution">
    <text evidence="1">The sequence shown here is derived from an EMBL/GenBank/DDBJ whole genome shotgun (WGS) entry which is preliminary data.</text>
</comment>
<dbReference type="AlphaFoldDB" id="A0A0C1TRV3"/>
<dbReference type="Pfam" id="PF02348">
    <property type="entry name" value="CTP_transf_3"/>
    <property type="match status" value="1"/>
</dbReference>
<dbReference type="EMBL" id="JXBL01000001">
    <property type="protein sequence ID" value="KIE41993.1"/>
    <property type="molecule type" value="Genomic_DNA"/>
</dbReference>
<keyword evidence="2" id="KW-1185">Reference proteome</keyword>
<accession>A0A0C1TRV3</accession>
<dbReference type="RefSeq" id="WP_039644148.1">
    <property type="nucleotide sequence ID" value="NZ_JXBL01000001.1"/>
</dbReference>
<sequence>MPDACIAVIPARGGSKRVPGKNIKPLMGKPLIAYTVEAAADSGLFERIVISTDCPEIAEVAQRHGAEVPFLREASLADDITPVSAATVDMLVKLDPNGSSYGFVCQMMPNCPLKTAADVRDSHRQFLESGADSQLSVVRYGWQNPWWAMRRDDSFRLDPLFREAMTQRSQDLPELFCPTGAIWWAKADVLRREGTYHIPEKTGWEIPWQRGLDIDTYDDWDMAEILFRLDSAGRR</sequence>
<evidence type="ECO:0000313" key="1">
    <source>
        <dbReference type="EMBL" id="KIE41993.1"/>
    </source>
</evidence>
<dbReference type="InterPro" id="IPR029044">
    <property type="entry name" value="Nucleotide-diphossugar_trans"/>
</dbReference>
<dbReference type="InterPro" id="IPR050793">
    <property type="entry name" value="CMP-NeuNAc_synthase"/>
</dbReference>
<reference evidence="1 2" key="1">
    <citation type="submission" date="2015-01" db="EMBL/GenBank/DDBJ databases">
        <title>Genome sequence of the anaerobic bacterium Geobacter soli GSS01, a dissimilatory Fe(III) reducer from soil.</title>
        <authorList>
            <person name="Yang G."/>
            <person name="Zhou S."/>
        </authorList>
    </citation>
    <scope>NUCLEOTIDE SEQUENCE [LARGE SCALE GENOMIC DNA]</scope>
    <source>
        <strain evidence="1 2">GSS01</strain>
    </source>
</reference>
<organism evidence="1 2">
    <name type="scientific">Geobacter soli</name>
    <dbReference type="NCBI Taxonomy" id="1510391"/>
    <lineage>
        <taxon>Bacteria</taxon>
        <taxon>Pseudomonadati</taxon>
        <taxon>Thermodesulfobacteriota</taxon>
        <taxon>Desulfuromonadia</taxon>
        <taxon>Geobacterales</taxon>
        <taxon>Geobacteraceae</taxon>
        <taxon>Geobacter</taxon>
    </lineage>
</organism>
<proteinExistence type="predicted"/>
<evidence type="ECO:0000313" key="2">
    <source>
        <dbReference type="Proteomes" id="UP000031433"/>
    </source>
</evidence>
<dbReference type="InterPro" id="IPR003329">
    <property type="entry name" value="Cytidylyl_trans"/>
</dbReference>
<dbReference type="PANTHER" id="PTHR21485">
    <property type="entry name" value="HAD SUPERFAMILY MEMBERS CMAS AND KDSC"/>
    <property type="match status" value="1"/>
</dbReference>
<dbReference type="PANTHER" id="PTHR21485:SF6">
    <property type="entry name" value="N-ACYLNEURAMINATE CYTIDYLYLTRANSFERASE-RELATED"/>
    <property type="match status" value="1"/>
</dbReference>
<dbReference type="Gene3D" id="3.90.550.10">
    <property type="entry name" value="Spore Coat Polysaccharide Biosynthesis Protein SpsA, Chain A"/>
    <property type="match status" value="1"/>
</dbReference>
<name>A0A0C1TRV3_9BACT</name>
<dbReference type="Proteomes" id="UP000031433">
    <property type="component" value="Unassembled WGS sequence"/>
</dbReference>
<dbReference type="SUPFAM" id="SSF53448">
    <property type="entry name" value="Nucleotide-diphospho-sugar transferases"/>
    <property type="match status" value="1"/>
</dbReference>
<keyword evidence="1" id="KW-0548">Nucleotidyltransferase</keyword>
<protein>
    <submittedName>
        <fullName evidence="1">Acylneuraminate cytidylyltransferase</fullName>
    </submittedName>
</protein>
<dbReference type="GO" id="GO:0008781">
    <property type="term" value="F:N-acylneuraminate cytidylyltransferase activity"/>
    <property type="evidence" value="ECO:0007669"/>
    <property type="project" value="TreeGrafter"/>
</dbReference>
<gene>
    <name evidence="1" type="ORF">SE37_04790</name>
</gene>
<dbReference type="CDD" id="cd02513">
    <property type="entry name" value="CMP-NeuAc_Synthase"/>
    <property type="match status" value="1"/>
</dbReference>
<keyword evidence="1" id="KW-0808">Transferase</keyword>